<reference evidence="1 2" key="1">
    <citation type="submission" date="2021-03" db="EMBL/GenBank/DDBJ databases">
        <title>Genomic Encyclopedia of Type Strains, Phase IV (KMG-IV): sequencing the most valuable type-strain genomes for metagenomic binning, comparative biology and taxonomic classification.</title>
        <authorList>
            <person name="Goeker M."/>
        </authorList>
    </citation>
    <scope>NUCLEOTIDE SEQUENCE [LARGE SCALE GENOMIC DNA]</scope>
    <source>
        <strain evidence="1 2">DSM 24738</strain>
    </source>
</reference>
<name>A0ABS4GU25_9BACL</name>
<keyword evidence="2" id="KW-1185">Reference proteome</keyword>
<proteinExistence type="predicted"/>
<dbReference type="Proteomes" id="UP001519343">
    <property type="component" value="Unassembled WGS sequence"/>
</dbReference>
<dbReference type="EMBL" id="JAGGKT010000013">
    <property type="protein sequence ID" value="MBP1933764.1"/>
    <property type="molecule type" value="Genomic_DNA"/>
</dbReference>
<organism evidence="1 2">
    <name type="scientific">Ammoniphilus resinae</name>
    <dbReference type="NCBI Taxonomy" id="861532"/>
    <lineage>
        <taxon>Bacteria</taxon>
        <taxon>Bacillati</taxon>
        <taxon>Bacillota</taxon>
        <taxon>Bacilli</taxon>
        <taxon>Bacillales</taxon>
        <taxon>Paenibacillaceae</taxon>
        <taxon>Aneurinibacillus group</taxon>
        <taxon>Ammoniphilus</taxon>
    </lineage>
</organism>
<accession>A0ABS4GU25</accession>
<comment type="caution">
    <text evidence="1">The sequence shown here is derived from an EMBL/GenBank/DDBJ whole genome shotgun (WGS) entry which is preliminary data.</text>
</comment>
<dbReference type="RefSeq" id="WP_280922237.1">
    <property type="nucleotide sequence ID" value="NZ_JAGGKT010000013.1"/>
</dbReference>
<sequence length="44" mass="5055">MTKLKLRNKEIGSPEYLKKLQDIKKEASKQKLSNKLKNSHAASE</sequence>
<evidence type="ECO:0000313" key="1">
    <source>
        <dbReference type="EMBL" id="MBP1933764.1"/>
    </source>
</evidence>
<gene>
    <name evidence="1" type="ORF">J2Z37_003777</name>
</gene>
<protein>
    <submittedName>
        <fullName evidence="1">Uncharacterized protein</fullName>
    </submittedName>
</protein>
<evidence type="ECO:0000313" key="2">
    <source>
        <dbReference type="Proteomes" id="UP001519343"/>
    </source>
</evidence>